<feature type="transmembrane region" description="Helical" evidence="6">
    <location>
        <begin position="361"/>
        <end position="379"/>
    </location>
</feature>
<accession>A0A099KGR3</accession>
<proteinExistence type="predicted"/>
<evidence type="ECO:0000313" key="10">
    <source>
        <dbReference type="Proteomes" id="UP000029843"/>
    </source>
</evidence>
<name>A0A099KGR3_COLPS</name>
<feature type="domain" description="ABC3 transporter permease C-terminal" evidence="7">
    <location>
        <begin position="311"/>
        <end position="422"/>
    </location>
</feature>
<gene>
    <name evidence="9" type="ORF">ND2E_0101</name>
</gene>
<evidence type="ECO:0000256" key="4">
    <source>
        <dbReference type="ARBA" id="ARBA00022989"/>
    </source>
</evidence>
<evidence type="ECO:0000259" key="8">
    <source>
        <dbReference type="Pfam" id="PF12704"/>
    </source>
</evidence>
<dbReference type="Pfam" id="PF12704">
    <property type="entry name" value="MacB_PCD"/>
    <property type="match status" value="1"/>
</dbReference>
<keyword evidence="5 6" id="KW-0472">Membrane</keyword>
<organism evidence="9 10">
    <name type="scientific">Colwellia psychrerythraea</name>
    <name type="common">Vibrio psychroerythus</name>
    <dbReference type="NCBI Taxonomy" id="28229"/>
    <lineage>
        <taxon>Bacteria</taxon>
        <taxon>Pseudomonadati</taxon>
        <taxon>Pseudomonadota</taxon>
        <taxon>Gammaproteobacteria</taxon>
        <taxon>Alteromonadales</taxon>
        <taxon>Colwelliaceae</taxon>
        <taxon>Colwellia</taxon>
    </lineage>
</organism>
<feature type="transmembrane region" description="Helical" evidence="6">
    <location>
        <begin position="306"/>
        <end position="329"/>
    </location>
</feature>
<dbReference type="PATRIC" id="fig|28229.4.peg.3038"/>
<dbReference type="GO" id="GO:0022857">
    <property type="term" value="F:transmembrane transporter activity"/>
    <property type="evidence" value="ECO:0007669"/>
    <property type="project" value="TreeGrafter"/>
</dbReference>
<dbReference type="InterPro" id="IPR025857">
    <property type="entry name" value="MacB_PCD"/>
</dbReference>
<evidence type="ECO:0000256" key="2">
    <source>
        <dbReference type="ARBA" id="ARBA00022475"/>
    </source>
</evidence>
<dbReference type="PANTHER" id="PTHR30572">
    <property type="entry name" value="MEMBRANE COMPONENT OF TRANSPORTER-RELATED"/>
    <property type="match status" value="1"/>
</dbReference>
<dbReference type="EMBL" id="JQED01000042">
    <property type="protein sequence ID" value="KGJ88808.1"/>
    <property type="molecule type" value="Genomic_DNA"/>
</dbReference>
<keyword evidence="3 6" id="KW-0812">Transmembrane</keyword>
<dbReference type="OrthoDB" id="8735006at2"/>
<dbReference type="AlphaFoldDB" id="A0A099KGR3"/>
<evidence type="ECO:0000313" key="9">
    <source>
        <dbReference type="EMBL" id="KGJ88808.1"/>
    </source>
</evidence>
<keyword evidence="2" id="KW-1003">Cell membrane</keyword>
<dbReference type="RefSeq" id="WP_033094717.1">
    <property type="nucleotide sequence ID" value="NZ_JQED01000042.1"/>
</dbReference>
<evidence type="ECO:0000256" key="6">
    <source>
        <dbReference type="SAM" id="Phobius"/>
    </source>
</evidence>
<dbReference type="Pfam" id="PF02687">
    <property type="entry name" value="FtsX"/>
    <property type="match status" value="1"/>
</dbReference>
<evidence type="ECO:0000259" key="7">
    <source>
        <dbReference type="Pfam" id="PF02687"/>
    </source>
</evidence>
<comment type="caution">
    <text evidence="9">The sequence shown here is derived from an EMBL/GenBank/DDBJ whole genome shotgun (WGS) entry which is preliminary data.</text>
</comment>
<dbReference type="Proteomes" id="UP000029843">
    <property type="component" value="Unassembled WGS sequence"/>
</dbReference>
<evidence type="ECO:0000256" key="5">
    <source>
        <dbReference type="ARBA" id="ARBA00023136"/>
    </source>
</evidence>
<sequence length="432" mass="47942">MPNDSMFFYNLTLAMQSFKRAPTLYFLIILTLSIGVGVMCANLALVNSMASDPIPEKSANLFHINMNTWPDDQPPDEPMHILRYRDAMAVTKSNLTKGSAVFYASGVYARDAESSSMKRFDSEVRATTPGFFELTNAPFAYGSAFENSTGMEIVIGDELNQKIFAGKNSVGKTLELDGELLTIVGVLKPWLLRPLFYHPTEGRAFNLTDDIFAPLETAIDLGWSIHARSSSAVNYTGIEETRDKDVYYLQAWVELADINQKPALQSYLDNYSQQLKDAGEHPLAIKNELHNVNEWLKVNKVVDQKVLAFTLASVLFLSVCIFNASSLLLSRFHAAKFEVGLRRAIGASNRHMLVQGLTESVLLGFFTGVVALVLSWLFLKLSVQFLPRLANIAVLEPKLLVLGMLLALVTSIASALYPIYRANCYSISAELK</sequence>
<evidence type="ECO:0000256" key="1">
    <source>
        <dbReference type="ARBA" id="ARBA00004651"/>
    </source>
</evidence>
<reference evidence="9 10" key="1">
    <citation type="submission" date="2014-08" db="EMBL/GenBank/DDBJ databases">
        <title>Genomic and Phenotypic Diversity of Colwellia psychrerythraea strains from Disparate Marine Basins.</title>
        <authorList>
            <person name="Techtmann S.M."/>
            <person name="Stelling S.C."/>
            <person name="Utturkar S.M."/>
            <person name="Alshibli N."/>
            <person name="Harris A."/>
            <person name="Brown S.D."/>
            <person name="Hazen T.C."/>
        </authorList>
    </citation>
    <scope>NUCLEOTIDE SEQUENCE [LARGE SCALE GENOMIC DNA]</scope>
    <source>
        <strain evidence="9 10">ND2E</strain>
    </source>
</reference>
<keyword evidence="4 6" id="KW-1133">Transmembrane helix</keyword>
<comment type="subcellular location">
    <subcellularLocation>
        <location evidence="1">Cell membrane</location>
        <topology evidence="1">Multi-pass membrane protein</topology>
    </subcellularLocation>
</comment>
<feature type="transmembrane region" description="Helical" evidence="6">
    <location>
        <begin position="24"/>
        <end position="45"/>
    </location>
</feature>
<evidence type="ECO:0000256" key="3">
    <source>
        <dbReference type="ARBA" id="ARBA00022692"/>
    </source>
</evidence>
<dbReference type="InterPro" id="IPR003838">
    <property type="entry name" value="ABC3_permease_C"/>
</dbReference>
<feature type="domain" description="MacB-like periplasmic core" evidence="8">
    <location>
        <begin position="26"/>
        <end position="266"/>
    </location>
</feature>
<dbReference type="InterPro" id="IPR050250">
    <property type="entry name" value="Macrolide_Exporter_MacB"/>
</dbReference>
<dbReference type="GO" id="GO:0005886">
    <property type="term" value="C:plasma membrane"/>
    <property type="evidence" value="ECO:0007669"/>
    <property type="project" value="UniProtKB-SubCell"/>
</dbReference>
<dbReference type="PANTHER" id="PTHR30572:SF18">
    <property type="entry name" value="ABC-TYPE MACROLIDE FAMILY EXPORT SYSTEM PERMEASE COMPONENT 2"/>
    <property type="match status" value="1"/>
</dbReference>
<protein>
    <submittedName>
        <fullName evidence="9">MacB-like periplasmic core domain containing protein</fullName>
    </submittedName>
</protein>
<feature type="transmembrane region" description="Helical" evidence="6">
    <location>
        <begin position="399"/>
        <end position="420"/>
    </location>
</feature>